<dbReference type="AlphaFoldDB" id="A0A8T2PD89"/>
<dbReference type="EMBL" id="JAFBMS010000008">
    <property type="protein sequence ID" value="KAG9350524.1"/>
    <property type="molecule type" value="Genomic_DNA"/>
</dbReference>
<keyword evidence="3" id="KW-1185">Reference proteome</keyword>
<evidence type="ECO:0000313" key="3">
    <source>
        <dbReference type="Proteomes" id="UP000824540"/>
    </source>
</evidence>
<evidence type="ECO:0000313" key="2">
    <source>
        <dbReference type="EMBL" id="KAG9350524.1"/>
    </source>
</evidence>
<reference evidence="2" key="1">
    <citation type="thesis" date="2021" institute="BYU ScholarsArchive" country="Provo, UT, USA">
        <title>Applications of and Algorithms for Genome Assembly and Genomic Analyses with an Emphasis on Marine Teleosts.</title>
        <authorList>
            <person name="Pickett B.D."/>
        </authorList>
    </citation>
    <scope>NUCLEOTIDE SEQUENCE</scope>
    <source>
        <strain evidence="2">HI-2016</strain>
    </source>
</reference>
<name>A0A8T2PD89_9TELE</name>
<accession>A0A8T2PD89</accession>
<dbReference type="Proteomes" id="UP000824540">
    <property type="component" value="Unassembled WGS sequence"/>
</dbReference>
<organism evidence="2 3">
    <name type="scientific">Albula glossodonta</name>
    <name type="common">roundjaw bonefish</name>
    <dbReference type="NCBI Taxonomy" id="121402"/>
    <lineage>
        <taxon>Eukaryota</taxon>
        <taxon>Metazoa</taxon>
        <taxon>Chordata</taxon>
        <taxon>Craniata</taxon>
        <taxon>Vertebrata</taxon>
        <taxon>Euteleostomi</taxon>
        <taxon>Actinopterygii</taxon>
        <taxon>Neopterygii</taxon>
        <taxon>Teleostei</taxon>
        <taxon>Albuliformes</taxon>
        <taxon>Albulidae</taxon>
        <taxon>Albula</taxon>
    </lineage>
</organism>
<gene>
    <name evidence="2" type="ORF">JZ751_026890</name>
</gene>
<comment type="caution">
    <text evidence="2">The sequence shown here is derived from an EMBL/GenBank/DDBJ whole genome shotgun (WGS) entry which is preliminary data.</text>
</comment>
<evidence type="ECO:0000256" key="1">
    <source>
        <dbReference type="SAM" id="MobiDB-lite"/>
    </source>
</evidence>
<sequence>MHLYKVLRPIPPLNHGSELWAEPLLKPTSAQTRANPPSEPQGPGHILTELFTERTRTRDPDHIFTSFLLSLPQRNGNASVASRWRLNAEDSGLLTQEGQMDRGQRSQLLETHREGSLHLLCPEKSQTLRSASRHPSLPRCSSSFDRTPHLSYHSPQYGAPERSSSRAQGHLHLRCGCGAWHRQHGLGVRFVFRGHAHITEIAPNEFETVKYNCENRTALQR</sequence>
<proteinExistence type="predicted"/>
<protein>
    <submittedName>
        <fullName evidence="2">Uncharacterized protein</fullName>
    </submittedName>
</protein>
<feature type="region of interest" description="Disordered" evidence="1">
    <location>
        <begin position="127"/>
        <end position="165"/>
    </location>
</feature>